<evidence type="ECO:0000256" key="2">
    <source>
        <dbReference type="ARBA" id="ARBA00022737"/>
    </source>
</evidence>
<evidence type="ECO:0000259" key="5">
    <source>
        <dbReference type="PROSITE" id="PS50893"/>
    </source>
</evidence>
<sequence length="501" mass="54429">MQSQKIVQVTGLHKTYGGITALKSIDFELNAGEIHGLCGENGAGKSTLVKILGGLVQPTEGQILFDGAVLRPGRRTDPSCISIVHQELSIIPALSVLDNVLMGNAQVGRLYLRGRFKNDVRRQLDSIGLSHVTLDQSASELSLAERQLVEISRCVLHGAKVLILDEPTATLAESEIARVFTAVRWLRDQGTTVVFISHRLNEVFDLTDRITIFRSGERVLTAPTSEMTTESLVLAMVGHEVERRSTLDAINPHAHLIRLKLDRFGVPNACQSLDLEVPAGEILGVVGQLGSGADRLIEAIAGVRSHTGNLSIDGQQVDIQSPRKAISQGIAYVPEDRAGKGVFLEANIGQNSTASILFQFSRFGRLERSQERDAALDLMKRFTIDTTRIGSKVSSLSGGNQQKVAMAKAAAISPKILILNEPTRGVDVGARAEIYAQLRSMAATGLTVIFFSTDFEEVLELADRVITVFRGETVNDRVIEHCSMTSILMDILHGRGEEKIA</sequence>
<dbReference type="PROSITE" id="PS50893">
    <property type="entry name" value="ABC_TRANSPORTER_2"/>
    <property type="match status" value="2"/>
</dbReference>
<dbReference type="Pfam" id="PF00005">
    <property type="entry name" value="ABC_tran"/>
    <property type="match status" value="2"/>
</dbReference>
<name>A0A159ZU21_PSEFL</name>
<feature type="domain" description="ABC transporter" evidence="5">
    <location>
        <begin position="7"/>
        <end position="240"/>
    </location>
</feature>
<evidence type="ECO:0000256" key="1">
    <source>
        <dbReference type="ARBA" id="ARBA00022448"/>
    </source>
</evidence>
<dbReference type="PROSITE" id="PS00211">
    <property type="entry name" value="ABC_TRANSPORTER_1"/>
    <property type="match status" value="1"/>
</dbReference>
<dbReference type="InterPro" id="IPR050107">
    <property type="entry name" value="ABC_carbohydrate_import_ATPase"/>
</dbReference>
<dbReference type="GO" id="GO:0005524">
    <property type="term" value="F:ATP binding"/>
    <property type="evidence" value="ECO:0007669"/>
    <property type="project" value="UniProtKB-KW"/>
</dbReference>
<evidence type="ECO:0000313" key="6">
    <source>
        <dbReference type="EMBL" id="AMZ70490.1"/>
    </source>
</evidence>
<keyword evidence="1" id="KW-0813">Transport</keyword>
<dbReference type="PANTHER" id="PTHR43790">
    <property type="entry name" value="CARBOHYDRATE TRANSPORT ATP-BINDING PROTEIN MG119-RELATED"/>
    <property type="match status" value="1"/>
</dbReference>
<dbReference type="InterPro" id="IPR027417">
    <property type="entry name" value="P-loop_NTPase"/>
</dbReference>
<dbReference type="InterPro" id="IPR017871">
    <property type="entry name" value="ABC_transporter-like_CS"/>
</dbReference>
<dbReference type="CDD" id="cd03215">
    <property type="entry name" value="ABC_Carb_Monos_II"/>
    <property type="match status" value="1"/>
</dbReference>
<keyword evidence="3" id="KW-0547">Nucleotide-binding</keyword>
<dbReference type="AlphaFoldDB" id="A0A159ZU21"/>
<dbReference type="RefSeq" id="WP_063321094.1">
    <property type="nucleotide sequence ID" value="NZ_CP015225.1"/>
</dbReference>
<dbReference type="GO" id="GO:0016887">
    <property type="term" value="F:ATP hydrolysis activity"/>
    <property type="evidence" value="ECO:0007669"/>
    <property type="project" value="InterPro"/>
</dbReference>
<proteinExistence type="predicted"/>
<dbReference type="Proteomes" id="UP000076083">
    <property type="component" value="Chromosome"/>
</dbReference>
<dbReference type="SMART" id="SM00382">
    <property type="entry name" value="AAA"/>
    <property type="match status" value="2"/>
</dbReference>
<organism evidence="6 7">
    <name type="scientific">Pseudomonas fluorescens</name>
    <dbReference type="NCBI Taxonomy" id="294"/>
    <lineage>
        <taxon>Bacteria</taxon>
        <taxon>Pseudomonadati</taxon>
        <taxon>Pseudomonadota</taxon>
        <taxon>Gammaproteobacteria</taxon>
        <taxon>Pseudomonadales</taxon>
        <taxon>Pseudomonadaceae</taxon>
        <taxon>Pseudomonas</taxon>
    </lineage>
</organism>
<keyword evidence="4" id="KW-0067">ATP-binding</keyword>
<evidence type="ECO:0000313" key="7">
    <source>
        <dbReference type="Proteomes" id="UP000076083"/>
    </source>
</evidence>
<reference evidence="7" key="1">
    <citation type="submission" date="2016-04" db="EMBL/GenBank/DDBJ databases">
        <authorList>
            <person name="Ray J."/>
            <person name="Price M."/>
            <person name="Deutschbauer A."/>
        </authorList>
    </citation>
    <scope>NUCLEOTIDE SEQUENCE [LARGE SCALE GENOMIC DNA]</scope>
    <source>
        <strain evidence="7">FW300-N2E2</strain>
    </source>
</reference>
<accession>A0A159ZU21</accession>
<evidence type="ECO:0000256" key="4">
    <source>
        <dbReference type="ARBA" id="ARBA00022840"/>
    </source>
</evidence>
<dbReference type="SUPFAM" id="SSF52540">
    <property type="entry name" value="P-loop containing nucleoside triphosphate hydrolases"/>
    <property type="match status" value="2"/>
</dbReference>
<dbReference type="EMBL" id="CP015225">
    <property type="protein sequence ID" value="AMZ70490.1"/>
    <property type="molecule type" value="Genomic_DNA"/>
</dbReference>
<dbReference type="InterPro" id="IPR003593">
    <property type="entry name" value="AAA+_ATPase"/>
</dbReference>
<gene>
    <name evidence="6" type="ORF">TK06_04995</name>
</gene>
<feature type="domain" description="ABC transporter" evidence="5">
    <location>
        <begin position="254"/>
        <end position="495"/>
    </location>
</feature>
<keyword evidence="2" id="KW-0677">Repeat</keyword>
<dbReference type="PANTHER" id="PTHR43790:SF9">
    <property type="entry name" value="GALACTOFURANOSE TRANSPORTER ATP-BINDING PROTEIN YTFR"/>
    <property type="match status" value="1"/>
</dbReference>
<evidence type="ECO:0000256" key="3">
    <source>
        <dbReference type="ARBA" id="ARBA00022741"/>
    </source>
</evidence>
<dbReference type="Gene3D" id="3.40.50.300">
    <property type="entry name" value="P-loop containing nucleotide triphosphate hydrolases"/>
    <property type="match status" value="2"/>
</dbReference>
<protein>
    <submittedName>
        <fullName evidence="6">ABC transporter</fullName>
    </submittedName>
</protein>
<dbReference type="CDD" id="cd03216">
    <property type="entry name" value="ABC_Carb_Monos_I"/>
    <property type="match status" value="1"/>
</dbReference>
<dbReference type="InterPro" id="IPR003439">
    <property type="entry name" value="ABC_transporter-like_ATP-bd"/>
</dbReference>
<reference evidence="6 7" key="2">
    <citation type="journal article" date="2018" name="Nature">
        <title>Mutant phenotypes for thousands of bacterial genes of unknown function.</title>
        <authorList>
            <person name="Price M.N."/>
            <person name="Wetmore K.M."/>
            <person name="Waters R.J."/>
            <person name="Callaghan M."/>
            <person name="Ray J."/>
            <person name="Liu H."/>
            <person name="Kuehl J.V."/>
            <person name="Melnyk R.A."/>
            <person name="Lamson J.S."/>
            <person name="Suh Y."/>
            <person name="Carlson H.K."/>
            <person name="Esquivel Z."/>
            <person name="Sadeeshkumar H."/>
            <person name="Chakraborty R."/>
            <person name="Zane G.M."/>
            <person name="Rubin B.E."/>
            <person name="Wall J.D."/>
            <person name="Visel A."/>
            <person name="Bristow J."/>
            <person name="Blow M.J."/>
            <person name="Arkin A.P."/>
            <person name="Deutschbauer A.M."/>
        </authorList>
    </citation>
    <scope>NUCLEOTIDE SEQUENCE [LARGE SCALE GENOMIC DNA]</scope>
    <source>
        <strain evidence="6 7">FW300-N2E2</strain>
    </source>
</reference>